<evidence type="ECO:0000259" key="6">
    <source>
        <dbReference type="SMART" id="SM00409"/>
    </source>
</evidence>
<feature type="chain" id="PRO_5041986539" description="Immunoglobulin domain-containing protein" evidence="5">
    <location>
        <begin position="29"/>
        <end position="639"/>
    </location>
</feature>
<organism evidence="7 8">
    <name type="scientific">Electrophorus voltai</name>
    <dbReference type="NCBI Taxonomy" id="2609070"/>
    <lineage>
        <taxon>Eukaryota</taxon>
        <taxon>Metazoa</taxon>
        <taxon>Chordata</taxon>
        <taxon>Craniata</taxon>
        <taxon>Vertebrata</taxon>
        <taxon>Euteleostomi</taxon>
        <taxon>Actinopterygii</taxon>
        <taxon>Neopterygii</taxon>
        <taxon>Teleostei</taxon>
        <taxon>Ostariophysi</taxon>
        <taxon>Gymnotiformes</taxon>
        <taxon>Gymnotoidei</taxon>
        <taxon>Gymnotidae</taxon>
        <taxon>Electrophorus</taxon>
    </lineage>
</organism>
<feature type="signal peptide" evidence="5">
    <location>
        <begin position="1"/>
        <end position="28"/>
    </location>
</feature>
<keyword evidence="4" id="KW-0325">Glycoprotein</keyword>
<evidence type="ECO:0000256" key="1">
    <source>
        <dbReference type="ARBA" id="ARBA00004370"/>
    </source>
</evidence>
<dbReference type="AlphaFoldDB" id="A0AAD9E6K7"/>
<evidence type="ECO:0000256" key="3">
    <source>
        <dbReference type="ARBA" id="ARBA00023136"/>
    </source>
</evidence>
<keyword evidence="3" id="KW-0472">Membrane</keyword>
<reference evidence="7" key="1">
    <citation type="submission" date="2023-03" db="EMBL/GenBank/DDBJ databases">
        <title>Electrophorus voltai genome.</title>
        <authorList>
            <person name="Bian C."/>
        </authorList>
    </citation>
    <scope>NUCLEOTIDE SEQUENCE</scope>
    <source>
        <strain evidence="7">CB-2022</strain>
        <tissue evidence="7">Muscle</tissue>
    </source>
</reference>
<keyword evidence="8" id="KW-1185">Reference proteome</keyword>
<dbReference type="GO" id="GO:0016020">
    <property type="term" value="C:membrane"/>
    <property type="evidence" value="ECO:0007669"/>
    <property type="project" value="UniProtKB-SubCell"/>
</dbReference>
<comment type="subcellular location">
    <subcellularLocation>
        <location evidence="1">Membrane</location>
    </subcellularLocation>
</comment>
<keyword evidence="2 5" id="KW-0732">Signal</keyword>
<dbReference type="InterPro" id="IPR013783">
    <property type="entry name" value="Ig-like_fold"/>
</dbReference>
<evidence type="ECO:0000313" key="7">
    <source>
        <dbReference type="EMBL" id="KAK1806926.1"/>
    </source>
</evidence>
<dbReference type="PANTHER" id="PTHR12080">
    <property type="entry name" value="SIGNALING LYMPHOCYTIC ACTIVATION MOLECULE"/>
    <property type="match status" value="1"/>
</dbReference>
<dbReference type="InterPro" id="IPR015631">
    <property type="entry name" value="CD2/SLAM_rcpt"/>
</dbReference>
<dbReference type="PANTHER" id="PTHR12080:SF56">
    <property type="entry name" value="NATURAL KILLER CELL RECEPTOR 2B4"/>
    <property type="match status" value="1"/>
</dbReference>
<feature type="domain" description="Immunoglobulin" evidence="6">
    <location>
        <begin position="448"/>
        <end position="543"/>
    </location>
</feature>
<comment type="caution">
    <text evidence="7">The sequence shown here is derived from an EMBL/GenBank/DDBJ whole genome shotgun (WGS) entry which is preliminary data.</text>
</comment>
<dbReference type="EMBL" id="JAROKS010000001">
    <property type="protein sequence ID" value="KAK1806926.1"/>
    <property type="molecule type" value="Genomic_DNA"/>
</dbReference>
<name>A0AAD9E6K7_9TELE</name>
<dbReference type="Gene3D" id="2.60.40.10">
    <property type="entry name" value="Immunoglobulins"/>
    <property type="match status" value="2"/>
</dbReference>
<dbReference type="Proteomes" id="UP001239994">
    <property type="component" value="Unassembled WGS sequence"/>
</dbReference>
<dbReference type="InterPro" id="IPR003599">
    <property type="entry name" value="Ig_sub"/>
</dbReference>
<feature type="domain" description="Immunoglobulin" evidence="6">
    <location>
        <begin position="29"/>
        <end position="125"/>
    </location>
</feature>
<evidence type="ECO:0000256" key="5">
    <source>
        <dbReference type="SAM" id="SignalP"/>
    </source>
</evidence>
<dbReference type="InterPro" id="IPR036179">
    <property type="entry name" value="Ig-like_dom_sf"/>
</dbReference>
<protein>
    <recommendedName>
        <fullName evidence="6">Immunoglobulin domain-containing protein</fullName>
    </recommendedName>
</protein>
<sequence length="639" mass="72555">MTYTEPDMNSYRTLVFSMLLLQISVILPQQIIEVKQNEAATLPCNQICSGLVTWTVFLKRRITPYVVAECNQTSCQFKKRFKMSHDQYLKGDLSLTITNVDVSKRTRYKCECDGVKICDVRLRLEPLSLAVHVKRGQSLIMDVPVSDLIWLFFTGDASQNHVRLCALYTYEKVSSNFWNEYENRVFSSTGFQLRELKESDSGLYSIQSDFFSEVFRVNVNASSIQPGVTLTLKLPSSAWLGFANVSVNKADDDTANSVRMCDILMYDTECISEYEKRVSLSLSLQLKEMKESDSGVYTLWDMRNDEVIATYTVNVNDTQSSQVDNAVTTAREVIPTHTATTVTDAHPRVSQIVIEVKRNETATLPCSQTCSSSVRWTVFHMFHSVLAYCHEKTCRLNVEGFQMSHDQYLKGDLSLTITDADYTKSGRYTCECDHVKICDVKLRIEPLSLAVHVERGQSLVMDVPVLGPVEVFFTSTSDASPNPVKLCDIEGHRIWCNWNEYKNRMSFSSSLQLRELKESDSGVYTIQDAVSKEILATYRVNVNDSSVQPRETFTLQWPSFVLVIYVSFSKSNDDTAHPDWMCMITRFGTDCNEKRVLLSSSLQLKEMKEPDSGVYTIRDIWNDEVIGTYTVTVNGSPLA</sequence>
<evidence type="ECO:0000256" key="2">
    <source>
        <dbReference type="ARBA" id="ARBA00022729"/>
    </source>
</evidence>
<dbReference type="SUPFAM" id="SSF48726">
    <property type="entry name" value="Immunoglobulin"/>
    <property type="match status" value="2"/>
</dbReference>
<evidence type="ECO:0000313" key="8">
    <source>
        <dbReference type="Proteomes" id="UP001239994"/>
    </source>
</evidence>
<accession>A0AAD9E6K7</accession>
<dbReference type="SMART" id="SM00409">
    <property type="entry name" value="IG"/>
    <property type="match status" value="4"/>
</dbReference>
<proteinExistence type="predicted"/>
<feature type="domain" description="Immunoglobulin" evidence="6">
    <location>
        <begin position="128"/>
        <end position="220"/>
    </location>
</feature>
<evidence type="ECO:0000256" key="4">
    <source>
        <dbReference type="ARBA" id="ARBA00023180"/>
    </source>
</evidence>
<gene>
    <name evidence="7" type="ORF">P4O66_005409</name>
</gene>
<feature type="domain" description="Immunoglobulin" evidence="6">
    <location>
        <begin position="351"/>
        <end position="445"/>
    </location>
</feature>